<evidence type="ECO:0000313" key="2">
    <source>
        <dbReference type="Proteomes" id="UP001175271"/>
    </source>
</evidence>
<keyword evidence="2" id="KW-1185">Reference proteome</keyword>
<dbReference type="AlphaFoldDB" id="A0AA39LGS1"/>
<reference evidence="1" key="1">
    <citation type="submission" date="2023-06" db="EMBL/GenBank/DDBJ databases">
        <title>Genomic analysis of the entomopathogenic nematode Steinernema hermaphroditum.</title>
        <authorList>
            <person name="Schwarz E.M."/>
            <person name="Heppert J.K."/>
            <person name="Baniya A."/>
            <person name="Schwartz H.T."/>
            <person name="Tan C.-H."/>
            <person name="Antoshechkin I."/>
            <person name="Sternberg P.W."/>
            <person name="Goodrich-Blair H."/>
            <person name="Dillman A.R."/>
        </authorList>
    </citation>
    <scope>NUCLEOTIDE SEQUENCE</scope>
    <source>
        <strain evidence="1">PS9179</strain>
        <tissue evidence="1">Whole animal</tissue>
    </source>
</reference>
<gene>
    <name evidence="1" type="ORF">QR680_001734</name>
</gene>
<sequence>MNVLYQQLLTSFTKQNISDVASSSASKISHPSQLNATTPQLTNMVNIRRSKLPKRGDSRSVIQEDDIDRCREPQTGFRSESRLFYFIDSNGIVKEPTISLSDSQQARLAQFIQDSEKRQQRIREVSRRRAVFAAHRRAAACNLMRGTVDLENVDELLTTDLTKIEAFPSKQMAKDTIRRIHRGVHFMNTQRKNHIEIDKAINNVLSYCFSQNLKSSDRSIQHQKKIDTRIQQARNRLRKQNFT</sequence>
<evidence type="ECO:0000313" key="1">
    <source>
        <dbReference type="EMBL" id="KAK0396484.1"/>
    </source>
</evidence>
<organism evidence="1 2">
    <name type="scientific">Steinernema hermaphroditum</name>
    <dbReference type="NCBI Taxonomy" id="289476"/>
    <lineage>
        <taxon>Eukaryota</taxon>
        <taxon>Metazoa</taxon>
        <taxon>Ecdysozoa</taxon>
        <taxon>Nematoda</taxon>
        <taxon>Chromadorea</taxon>
        <taxon>Rhabditida</taxon>
        <taxon>Tylenchina</taxon>
        <taxon>Panagrolaimomorpha</taxon>
        <taxon>Strongyloidoidea</taxon>
        <taxon>Steinernematidae</taxon>
        <taxon>Steinernema</taxon>
    </lineage>
</organism>
<name>A0AA39LGS1_9BILA</name>
<dbReference type="EMBL" id="JAUCMV010000005">
    <property type="protein sequence ID" value="KAK0396484.1"/>
    <property type="molecule type" value="Genomic_DNA"/>
</dbReference>
<protein>
    <submittedName>
        <fullName evidence="1">Uncharacterized protein</fullName>
    </submittedName>
</protein>
<accession>A0AA39LGS1</accession>
<proteinExistence type="predicted"/>
<dbReference type="Proteomes" id="UP001175271">
    <property type="component" value="Unassembled WGS sequence"/>
</dbReference>
<comment type="caution">
    <text evidence="1">The sequence shown here is derived from an EMBL/GenBank/DDBJ whole genome shotgun (WGS) entry which is preliminary data.</text>
</comment>